<dbReference type="Pfam" id="PF07714">
    <property type="entry name" value="PK_Tyr_Ser-Thr"/>
    <property type="match status" value="1"/>
</dbReference>
<keyword evidence="6 13" id="KW-0547">Nucleotide-binding</keyword>
<dbReference type="GO" id="GO:0005886">
    <property type="term" value="C:plasma membrane"/>
    <property type="evidence" value="ECO:0007669"/>
    <property type="project" value="UniProtKB-SubCell"/>
</dbReference>
<dbReference type="SUPFAM" id="SSF56112">
    <property type="entry name" value="Protein kinase-like (PK-like)"/>
    <property type="match status" value="1"/>
</dbReference>
<feature type="transmembrane region" description="Helical" evidence="15">
    <location>
        <begin position="463"/>
        <end position="484"/>
    </location>
</feature>
<evidence type="ECO:0000256" key="3">
    <source>
        <dbReference type="ARBA" id="ARBA00022527"/>
    </source>
</evidence>
<dbReference type="InterPro" id="IPR001480">
    <property type="entry name" value="Bulb-type_lectin_dom"/>
</dbReference>
<organism evidence="19 20">
    <name type="scientific">Papaver somniferum</name>
    <name type="common">Opium poppy</name>
    <dbReference type="NCBI Taxonomy" id="3469"/>
    <lineage>
        <taxon>Eukaryota</taxon>
        <taxon>Viridiplantae</taxon>
        <taxon>Streptophyta</taxon>
        <taxon>Embryophyta</taxon>
        <taxon>Tracheophyta</taxon>
        <taxon>Spermatophyta</taxon>
        <taxon>Magnoliopsida</taxon>
        <taxon>Ranunculales</taxon>
        <taxon>Papaveraceae</taxon>
        <taxon>Papaveroideae</taxon>
        <taxon>Papaver</taxon>
    </lineage>
</organism>
<keyword evidence="7 13" id="KW-0418">Kinase</keyword>
<keyword evidence="5" id="KW-0732">Signal</keyword>
<dbReference type="PROSITE" id="PS50927">
    <property type="entry name" value="BULB_LECTIN"/>
    <property type="match status" value="1"/>
</dbReference>
<feature type="binding site" evidence="14">
    <location>
        <position position="566"/>
    </location>
    <ligand>
        <name>ATP</name>
        <dbReference type="ChEBI" id="CHEBI:30616"/>
    </ligand>
</feature>
<dbReference type="Gramene" id="RZC46382">
    <property type="protein sequence ID" value="RZC46382"/>
    <property type="gene ID" value="C5167_039336"/>
</dbReference>
<evidence type="ECO:0000256" key="13">
    <source>
        <dbReference type="PIRNR" id="PIRNR000641"/>
    </source>
</evidence>
<dbReference type="InterPro" id="IPR008271">
    <property type="entry name" value="Ser/Thr_kinase_AS"/>
</dbReference>
<dbReference type="SMART" id="SM00108">
    <property type="entry name" value="B_lectin"/>
    <property type="match status" value="1"/>
</dbReference>
<keyword evidence="8 13" id="KW-0067">ATP-binding</keyword>
<keyword evidence="3 13" id="KW-0723">Serine/threonine-protein kinase</keyword>
<evidence type="ECO:0000256" key="6">
    <source>
        <dbReference type="ARBA" id="ARBA00022741"/>
    </source>
</evidence>
<dbReference type="PROSITE" id="PS50011">
    <property type="entry name" value="PROTEIN_KINASE_DOM"/>
    <property type="match status" value="1"/>
</dbReference>
<feature type="domain" description="Apple" evidence="18">
    <location>
        <begin position="354"/>
        <end position="451"/>
    </location>
</feature>
<keyword evidence="20" id="KW-1185">Reference proteome</keyword>
<dbReference type="InterPro" id="IPR003609">
    <property type="entry name" value="Pan_app"/>
</dbReference>
<evidence type="ECO:0000313" key="19">
    <source>
        <dbReference type="EMBL" id="RZC46382.1"/>
    </source>
</evidence>
<protein>
    <recommendedName>
        <fullName evidence="13">Receptor-like serine/threonine-protein kinase</fullName>
        <ecNumber evidence="13">2.7.11.1</ecNumber>
    </recommendedName>
</protein>
<dbReference type="GO" id="GO:0106310">
    <property type="term" value="F:protein serine kinase activity"/>
    <property type="evidence" value="ECO:0007669"/>
    <property type="project" value="RHEA"/>
</dbReference>
<evidence type="ECO:0000256" key="10">
    <source>
        <dbReference type="ARBA" id="ARBA00023180"/>
    </source>
</evidence>
<dbReference type="InterPro" id="IPR011009">
    <property type="entry name" value="Kinase-like_dom_sf"/>
</dbReference>
<gene>
    <name evidence="19" type="ORF">C5167_039336</name>
</gene>
<dbReference type="InterPro" id="IPR000719">
    <property type="entry name" value="Prot_kinase_dom"/>
</dbReference>
<dbReference type="PIRSF" id="PIRSF000641">
    <property type="entry name" value="SRK"/>
    <property type="match status" value="1"/>
</dbReference>
<feature type="domain" description="Protein kinase" evidence="16">
    <location>
        <begin position="538"/>
        <end position="825"/>
    </location>
</feature>
<dbReference type="EC" id="2.7.11.1" evidence="13"/>
<dbReference type="CDD" id="cd00028">
    <property type="entry name" value="B_lectin"/>
    <property type="match status" value="1"/>
</dbReference>
<dbReference type="PROSITE" id="PS00108">
    <property type="entry name" value="PROTEIN_KINASE_ST"/>
    <property type="match status" value="1"/>
</dbReference>
<dbReference type="OrthoDB" id="1934880at2759"/>
<dbReference type="FunFam" id="3.30.200.20:FF:000195">
    <property type="entry name" value="G-type lectin S-receptor-like serine/threonine-protein kinase"/>
    <property type="match status" value="1"/>
</dbReference>
<keyword evidence="15" id="KW-0812">Transmembrane</keyword>
<keyword evidence="10" id="KW-0325">Glycoprotein</keyword>
<keyword evidence="15" id="KW-0472">Membrane</keyword>
<comment type="catalytic activity">
    <reaction evidence="12 13">
        <text>L-seryl-[protein] + ATP = O-phospho-L-seryl-[protein] + ADP + H(+)</text>
        <dbReference type="Rhea" id="RHEA:17989"/>
        <dbReference type="Rhea" id="RHEA-COMP:9863"/>
        <dbReference type="Rhea" id="RHEA-COMP:11604"/>
        <dbReference type="ChEBI" id="CHEBI:15378"/>
        <dbReference type="ChEBI" id="CHEBI:29999"/>
        <dbReference type="ChEBI" id="CHEBI:30616"/>
        <dbReference type="ChEBI" id="CHEBI:83421"/>
        <dbReference type="ChEBI" id="CHEBI:456216"/>
        <dbReference type="EC" id="2.7.11.1"/>
    </reaction>
</comment>
<keyword evidence="2" id="KW-1003">Cell membrane</keyword>
<name>A0A4Y7IFB0_PAPSO</name>
<dbReference type="Pfam" id="PF08276">
    <property type="entry name" value="PAN_2"/>
    <property type="match status" value="1"/>
</dbReference>
<dbReference type="FunFam" id="2.90.10.10:FF:000001">
    <property type="entry name" value="G-type lectin S-receptor-like serine/threonine-protein kinase"/>
    <property type="match status" value="1"/>
</dbReference>
<keyword evidence="4 13" id="KW-0808">Transferase</keyword>
<dbReference type="SMART" id="SM00473">
    <property type="entry name" value="PAN_AP"/>
    <property type="match status" value="1"/>
</dbReference>
<dbReference type="EMBL" id="CM010715">
    <property type="protein sequence ID" value="RZC46382.1"/>
    <property type="molecule type" value="Genomic_DNA"/>
</dbReference>
<dbReference type="GO" id="GO:0048544">
    <property type="term" value="P:recognition of pollen"/>
    <property type="evidence" value="ECO:0007669"/>
    <property type="project" value="InterPro"/>
</dbReference>
<dbReference type="AlphaFoldDB" id="A0A4Y7IFB0"/>
<evidence type="ECO:0000256" key="2">
    <source>
        <dbReference type="ARBA" id="ARBA00022475"/>
    </source>
</evidence>
<dbReference type="Pfam" id="PF00954">
    <property type="entry name" value="S_locus_glycop"/>
    <property type="match status" value="1"/>
</dbReference>
<feature type="domain" description="Bulb-type lectin" evidence="17">
    <location>
        <begin position="32"/>
        <end position="156"/>
    </location>
</feature>
<dbReference type="InterPro" id="IPR017441">
    <property type="entry name" value="Protein_kinase_ATP_BS"/>
</dbReference>
<dbReference type="SUPFAM" id="SSF51110">
    <property type="entry name" value="alpha-D-mannose-specific plant lectins"/>
    <property type="match status" value="1"/>
</dbReference>
<evidence type="ECO:0000256" key="11">
    <source>
        <dbReference type="ARBA" id="ARBA00047899"/>
    </source>
</evidence>
<dbReference type="Gene3D" id="2.90.10.10">
    <property type="entry name" value="Bulb-type lectin domain"/>
    <property type="match status" value="1"/>
</dbReference>
<dbReference type="Pfam" id="PF01453">
    <property type="entry name" value="B_lectin"/>
    <property type="match status" value="1"/>
</dbReference>
<evidence type="ECO:0000259" key="17">
    <source>
        <dbReference type="PROSITE" id="PS50927"/>
    </source>
</evidence>
<comment type="similarity">
    <text evidence="13">Belongs to the protein kinase superfamily. Ser/Thr protein kinase family.</text>
</comment>
<dbReference type="InterPro" id="IPR036426">
    <property type="entry name" value="Bulb-type_lectin_dom_sf"/>
</dbReference>
<evidence type="ECO:0000256" key="4">
    <source>
        <dbReference type="ARBA" id="ARBA00022679"/>
    </source>
</evidence>
<dbReference type="FunFam" id="1.10.510.10:FF:000467">
    <property type="entry name" value="Liguleless narrow1"/>
    <property type="match status" value="1"/>
</dbReference>
<dbReference type="Gene3D" id="3.30.200.20">
    <property type="entry name" value="Phosphorylase Kinase, domain 1"/>
    <property type="match status" value="1"/>
</dbReference>
<evidence type="ECO:0000259" key="18">
    <source>
        <dbReference type="PROSITE" id="PS50948"/>
    </source>
</evidence>
<dbReference type="InterPro" id="IPR001245">
    <property type="entry name" value="Ser-Thr/Tyr_kinase_cat_dom"/>
</dbReference>
<dbReference type="PANTHER" id="PTHR27002">
    <property type="entry name" value="RECEPTOR-LIKE SERINE/THREONINE-PROTEIN KINASE SD1-8"/>
    <property type="match status" value="1"/>
</dbReference>
<evidence type="ECO:0000313" key="20">
    <source>
        <dbReference type="Proteomes" id="UP000316621"/>
    </source>
</evidence>
<comment type="catalytic activity">
    <reaction evidence="11 13">
        <text>L-threonyl-[protein] + ATP = O-phospho-L-threonyl-[protein] + ADP + H(+)</text>
        <dbReference type="Rhea" id="RHEA:46608"/>
        <dbReference type="Rhea" id="RHEA-COMP:11060"/>
        <dbReference type="Rhea" id="RHEA-COMP:11605"/>
        <dbReference type="ChEBI" id="CHEBI:15378"/>
        <dbReference type="ChEBI" id="CHEBI:30013"/>
        <dbReference type="ChEBI" id="CHEBI:30616"/>
        <dbReference type="ChEBI" id="CHEBI:61977"/>
        <dbReference type="ChEBI" id="CHEBI:456216"/>
        <dbReference type="EC" id="2.7.11.1"/>
    </reaction>
</comment>
<evidence type="ECO:0000256" key="12">
    <source>
        <dbReference type="ARBA" id="ARBA00048679"/>
    </source>
</evidence>
<dbReference type="PROSITE" id="PS00107">
    <property type="entry name" value="PROTEIN_KINASE_ATP"/>
    <property type="match status" value="1"/>
</dbReference>
<evidence type="ECO:0000256" key="5">
    <source>
        <dbReference type="ARBA" id="ARBA00022729"/>
    </source>
</evidence>
<dbReference type="CDD" id="cd14066">
    <property type="entry name" value="STKc_IRAK"/>
    <property type="match status" value="1"/>
</dbReference>
<evidence type="ECO:0000256" key="1">
    <source>
        <dbReference type="ARBA" id="ARBA00004251"/>
    </source>
</evidence>
<keyword evidence="9" id="KW-1015">Disulfide bond</keyword>
<dbReference type="Proteomes" id="UP000316621">
    <property type="component" value="Chromosome 1"/>
</dbReference>
<evidence type="ECO:0000256" key="7">
    <source>
        <dbReference type="ARBA" id="ARBA00022777"/>
    </source>
</evidence>
<dbReference type="SMART" id="SM00220">
    <property type="entry name" value="S_TKc"/>
    <property type="match status" value="1"/>
</dbReference>
<dbReference type="GO" id="GO:0004674">
    <property type="term" value="F:protein serine/threonine kinase activity"/>
    <property type="evidence" value="ECO:0007669"/>
    <property type="project" value="UniProtKB-KW"/>
</dbReference>
<dbReference type="GO" id="GO:0005524">
    <property type="term" value="F:ATP binding"/>
    <property type="evidence" value="ECO:0007669"/>
    <property type="project" value="UniProtKB-UniRule"/>
</dbReference>
<sequence length="857" mass="96803">MGVESRNIKHFIPCLFTLFFSILYYITAAQDINFITASQYISDNQTLLSSGDKFKLGFFSPGENSINRYVGIWFHNIQGPNTTVWIANRDKPLNDSSGVFKIADDGNLVVLDGRNNIAWTTDVSNITSGNTKAELMDTGNLILRESTNSSSNNGKILWESFDYPSNVFIPEMKFGVNVKPGLRGKMTSWRNSSDPSTGSFSLELDPSRLSQIIIKDVSNDELYWRSGPWNNQVFIGIPTMYNVYVDGFNLVRDSQQVYLTLRYVENTSIRRFALEPDGKFVLRNWIENDNEWSDAWYSRISDCDIYSKCGPFGSCDALASPICSCLKGFVPKSELEWSIGNWSAGCVRRTDLQCQRNNNGTTEGNNVSNTYDEEKEPDGFLTLANMKVPDHAEWWQGESTECEQNCLGNCSCLAYSYENNIGCMWWASNLIDTQKFSNFSEAGVELHIKVANSELPKKKGAKIAIIISVVVGLVVISLCTFFCWRWMAKKRGKMNEEGIGFSLFRDTYREVSDPNMFGDNSDLKMFNFETLCIATKGFSAATKLGHGGFGSVYKAKLPDGQEVAVKRLSMTSGQGLEEFKNEVVVISKLQHRNLVRLWGCCIEGVEKILVYEYMPNKSLDAFLFDPTQRALLNWEKCFQIIEGISRGILYLHRDSRLRVIHRDLKASNVLLDEKLNPKISDFGMARIFGGDELQADTRRVVGTYGYMSPEYAMEGRFSEKSDVFSFGVLLLEIVSGKRNTSFHLQELSLSLLGYAWKLWNENMMQRLVDPSLLSEHKYEVDIMRCIHVGLLCVQESAKDRPTMSIVLSMLTSEIANLPPPRQPAFIEREVSSASRSFPETAKPLSINNLTITNVEGR</sequence>
<dbReference type="InterPro" id="IPR000858">
    <property type="entry name" value="S_locus_glycoprot_dom"/>
</dbReference>
<accession>A0A4Y7IFB0</accession>
<evidence type="ECO:0000256" key="9">
    <source>
        <dbReference type="ARBA" id="ARBA00023157"/>
    </source>
</evidence>
<dbReference type="PROSITE" id="PS50948">
    <property type="entry name" value="PAN"/>
    <property type="match status" value="1"/>
</dbReference>
<evidence type="ECO:0000256" key="14">
    <source>
        <dbReference type="PROSITE-ProRule" id="PRU10141"/>
    </source>
</evidence>
<proteinExistence type="inferred from homology"/>
<dbReference type="PANTHER" id="PTHR27002:SF1082">
    <property type="entry name" value="OS06G0693000 PROTEIN"/>
    <property type="match status" value="1"/>
</dbReference>
<dbReference type="OMA" id="WINRYPS"/>
<evidence type="ECO:0000259" key="16">
    <source>
        <dbReference type="PROSITE" id="PS50011"/>
    </source>
</evidence>
<comment type="subcellular location">
    <subcellularLocation>
        <location evidence="1">Cell membrane</location>
        <topology evidence="1">Single-pass type I membrane protein</topology>
    </subcellularLocation>
</comment>
<dbReference type="InterPro" id="IPR024171">
    <property type="entry name" value="SRK-like_kinase"/>
</dbReference>
<evidence type="ECO:0000256" key="8">
    <source>
        <dbReference type="ARBA" id="ARBA00022840"/>
    </source>
</evidence>
<dbReference type="CDD" id="cd01098">
    <property type="entry name" value="PAN_AP_plant"/>
    <property type="match status" value="1"/>
</dbReference>
<keyword evidence="15" id="KW-1133">Transmembrane helix</keyword>
<reference evidence="19 20" key="1">
    <citation type="journal article" date="2018" name="Science">
        <title>The opium poppy genome and morphinan production.</title>
        <authorList>
            <person name="Guo L."/>
            <person name="Winzer T."/>
            <person name="Yang X."/>
            <person name="Li Y."/>
            <person name="Ning Z."/>
            <person name="He Z."/>
            <person name="Teodor R."/>
            <person name="Lu Y."/>
            <person name="Bowser T.A."/>
            <person name="Graham I.A."/>
            <person name="Ye K."/>
        </authorList>
    </citation>
    <scope>NUCLEOTIDE SEQUENCE [LARGE SCALE GENOMIC DNA]</scope>
    <source>
        <strain evidence="20">cv. HN1</strain>
        <tissue evidence="19">Leaves</tissue>
    </source>
</reference>
<dbReference type="Gene3D" id="1.10.510.10">
    <property type="entry name" value="Transferase(Phosphotransferase) domain 1"/>
    <property type="match status" value="1"/>
</dbReference>
<evidence type="ECO:0000256" key="15">
    <source>
        <dbReference type="SAM" id="Phobius"/>
    </source>
</evidence>